<dbReference type="AlphaFoldDB" id="A0A0D7BIY6"/>
<evidence type="ECO:0000313" key="2">
    <source>
        <dbReference type="EMBL" id="KIY70523.1"/>
    </source>
</evidence>
<dbReference type="Proteomes" id="UP000054007">
    <property type="component" value="Unassembled WGS sequence"/>
</dbReference>
<feature type="region of interest" description="Disordered" evidence="1">
    <location>
        <begin position="131"/>
        <end position="151"/>
    </location>
</feature>
<protein>
    <submittedName>
        <fullName evidence="2">Uncharacterized protein</fullName>
    </submittedName>
</protein>
<dbReference type="EMBL" id="KN880467">
    <property type="protein sequence ID" value="KIY70523.1"/>
    <property type="molecule type" value="Genomic_DNA"/>
</dbReference>
<sequence>MAEAAVGALGASATLAGSKLVHSLAFTARHENSYRTEMSDTERIFEAVTKAHTSGNLSENDFTALSALRYESIERNNEYFRAIEEYKGVSGLHLLDKFAKRAFVRASKREAVRSNHKLRQKYYESFSDLECSDTSSTTANTGSPPHSEAIREWSEGVGTLYDSPRASYEEVPWEPSSGPTSPEGGSPVTSMAARGDTTSLDEDSNADEFEDWLAFISAIEAL</sequence>
<accession>A0A0D7BIY6</accession>
<organism evidence="2 3">
    <name type="scientific">Cylindrobasidium torrendii FP15055 ss-10</name>
    <dbReference type="NCBI Taxonomy" id="1314674"/>
    <lineage>
        <taxon>Eukaryota</taxon>
        <taxon>Fungi</taxon>
        <taxon>Dikarya</taxon>
        <taxon>Basidiomycota</taxon>
        <taxon>Agaricomycotina</taxon>
        <taxon>Agaricomycetes</taxon>
        <taxon>Agaricomycetidae</taxon>
        <taxon>Agaricales</taxon>
        <taxon>Marasmiineae</taxon>
        <taxon>Physalacriaceae</taxon>
        <taxon>Cylindrobasidium</taxon>
    </lineage>
</organism>
<feature type="compositionally biased region" description="Polar residues" evidence="1">
    <location>
        <begin position="132"/>
        <end position="144"/>
    </location>
</feature>
<evidence type="ECO:0000313" key="3">
    <source>
        <dbReference type="Proteomes" id="UP000054007"/>
    </source>
</evidence>
<reference evidence="2 3" key="1">
    <citation type="journal article" date="2015" name="Fungal Genet. Biol.">
        <title>Evolution of novel wood decay mechanisms in Agaricales revealed by the genome sequences of Fistulina hepatica and Cylindrobasidium torrendii.</title>
        <authorList>
            <person name="Floudas D."/>
            <person name="Held B.W."/>
            <person name="Riley R."/>
            <person name="Nagy L.G."/>
            <person name="Koehler G."/>
            <person name="Ransdell A.S."/>
            <person name="Younus H."/>
            <person name="Chow J."/>
            <person name="Chiniquy J."/>
            <person name="Lipzen A."/>
            <person name="Tritt A."/>
            <person name="Sun H."/>
            <person name="Haridas S."/>
            <person name="LaButti K."/>
            <person name="Ohm R.A."/>
            <person name="Kues U."/>
            <person name="Blanchette R.A."/>
            <person name="Grigoriev I.V."/>
            <person name="Minto R.E."/>
            <person name="Hibbett D.S."/>
        </authorList>
    </citation>
    <scope>NUCLEOTIDE SEQUENCE [LARGE SCALE GENOMIC DNA]</scope>
    <source>
        <strain evidence="2 3">FP15055 ss-10</strain>
    </source>
</reference>
<evidence type="ECO:0000256" key="1">
    <source>
        <dbReference type="SAM" id="MobiDB-lite"/>
    </source>
</evidence>
<proteinExistence type="predicted"/>
<keyword evidence="3" id="KW-1185">Reference proteome</keyword>
<dbReference type="OrthoDB" id="3057786at2759"/>
<feature type="region of interest" description="Disordered" evidence="1">
    <location>
        <begin position="166"/>
        <end position="205"/>
    </location>
</feature>
<name>A0A0D7BIY6_9AGAR</name>
<feature type="compositionally biased region" description="Low complexity" evidence="1">
    <location>
        <begin position="173"/>
        <end position="190"/>
    </location>
</feature>
<gene>
    <name evidence="2" type="ORF">CYLTODRAFT_451691</name>
</gene>